<dbReference type="Proteomes" id="UP001381693">
    <property type="component" value="Unassembled WGS sequence"/>
</dbReference>
<dbReference type="EMBL" id="JAXCGZ010017344">
    <property type="protein sequence ID" value="KAK7068263.1"/>
    <property type="molecule type" value="Genomic_DNA"/>
</dbReference>
<proteinExistence type="predicted"/>
<comment type="caution">
    <text evidence="1">The sequence shown here is derived from an EMBL/GenBank/DDBJ whole genome shotgun (WGS) entry which is preliminary data.</text>
</comment>
<protein>
    <submittedName>
        <fullName evidence="1">Uncharacterized protein</fullName>
    </submittedName>
</protein>
<name>A0AAN8WT37_HALRR</name>
<organism evidence="1 2">
    <name type="scientific">Halocaridina rubra</name>
    <name type="common">Hawaiian red shrimp</name>
    <dbReference type="NCBI Taxonomy" id="373956"/>
    <lineage>
        <taxon>Eukaryota</taxon>
        <taxon>Metazoa</taxon>
        <taxon>Ecdysozoa</taxon>
        <taxon>Arthropoda</taxon>
        <taxon>Crustacea</taxon>
        <taxon>Multicrustacea</taxon>
        <taxon>Malacostraca</taxon>
        <taxon>Eumalacostraca</taxon>
        <taxon>Eucarida</taxon>
        <taxon>Decapoda</taxon>
        <taxon>Pleocyemata</taxon>
        <taxon>Caridea</taxon>
        <taxon>Atyoidea</taxon>
        <taxon>Atyidae</taxon>
        <taxon>Halocaridina</taxon>
    </lineage>
</organism>
<evidence type="ECO:0000313" key="2">
    <source>
        <dbReference type="Proteomes" id="UP001381693"/>
    </source>
</evidence>
<gene>
    <name evidence="1" type="ORF">SK128_004189</name>
</gene>
<reference evidence="1 2" key="1">
    <citation type="submission" date="2023-11" db="EMBL/GenBank/DDBJ databases">
        <title>Halocaridina rubra genome assembly.</title>
        <authorList>
            <person name="Smith C."/>
        </authorList>
    </citation>
    <scope>NUCLEOTIDE SEQUENCE [LARGE SCALE GENOMIC DNA]</scope>
    <source>
        <strain evidence="1">EP-1</strain>
        <tissue evidence="1">Whole</tissue>
    </source>
</reference>
<evidence type="ECO:0000313" key="1">
    <source>
        <dbReference type="EMBL" id="KAK7068263.1"/>
    </source>
</evidence>
<accession>A0AAN8WT37</accession>
<dbReference type="AlphaFoldDB" id="A0AAN8WT37"/>
<sequence>MLENKPTFHLSSREENQMTSLISNNYDEASEKTMCCMPVQHGANAQERKAWKTRVQKSDTFLCARRMRAETPV</sequence>
<keyword evidence="2" id="KW-1185">Reference proteome</keyword>